<sequence>TCRNRAGANRAFLACGTKLTGQAAEVLWREGEATIGGTCRCNNVHVCAWCMARILAVRSANIQAAADGLAAAGYGLHLGTNTLRHFPRNKFGTVRKGMRHGLVAVLTDGWKGAYGSAGRKWRDLRDEYGIVGYERAFEDTFGWDTGWHLHWHTMWVTEEVLDEETQARLRDALAEAWATAVETAGGYSVSETCDRPGCHCGGKGHGFDLRPLNKGEEAQAARYLYKDGDKSKGGGVAKIGLELASDNKAARLDGRMGPLELGDAAAAELLRLGQPGPLVEKYRERE</sequence>
<dbReference type="EMBL" id="RCIY01000084">
    <property type="protein sequence ID" value="TGG79087.1"/>
    <property type="molecule type" value="Genomic_DNA"/>
</dbReference>
<feature type="non-terminal residue" evidence="1">
    <location>
        <position position="1"/>
    </location>
</feature>
<protein>
    <recommendedName>
        <fullName evidence="3">Replication protein</fullName>
    </recommendedName>
</protein>
<feature type="non-terminal residue" evidence="1">
    <location>
        <position position="286"/>
    </location>
</feature>
<organism evidence="1 2">
    <name type="scientific">Streptomyces albus</name>
    <dbReference type="NCBI Taxonomy" id="1888"/>
    <lineage>
        <taxon>Bacteria</taxon>
        <taxon>Bacillati</taxon>
        <taxon>Actinomycetota</taxon>
        <taxon>Actinomycetes</taxon>
        <taxon>Kitasatosporales</taxon>
        <taxon>Streptomycetaceae</taxon>
        <taxon>Streptomyces</taxon>
    </lineage>
</organism>
<accession>A0A8H1L7M0</accession>
<evidence type="ECO:0008006" key="3">
    <source>
        <dbReference type="Google" id="ProtNLM"/>
    </source>
</evidence>
<dbReference type="Proteomes" id="UP000298111">
    <property type="component" value="Unassembled WGS sequence"/>
</dbReference>
<evidence type="ECO:0000313" key="1">
    <source>
        <dbReference type="EMBL" id="TGG79087.1"/>
    </source>
</evidence>
<comment type="caution">
    <text evidence="1">The sequence shown here is derived from an EMBL/GenBank/DDBJ whole genome shotgun (WGS) entry which is preliminary data.</text>
</comment>
<proteinExistence type="predicted"/>
<gene>
    <name evidence="1" type="ORF">D8771_23790</name>
</gene>
<name>A0A8H1L7M0_9ACTN</name>
<evidence type="ECO:0000313" key="2">
    <source>
        <dbReference type="Proteomes" id="UP000298111"/>
    </source>
</evidence>
<dbReference type="AlphaFoldDB" id="A0A8H1L7M0"/>
<reference evidence="1 2" key="1">
    <citation type="submission" date="2018-10" db="EMBL/GenBank/DDBJ databases">
        <title>Isolation of pseudouridimycin from Streptomyces albus DSM 40763.</title>
        <authorList>
            <person name="Rosenqvist P."/>
            <person name="Metsae-Ketelae M."/>
            <person name="Virta P."/>
        </authorList>
    </citation>
    <scope>NUCLEOTIDE SEQUENCE [LARGE SCALE GENOMIC DNA]</scope>
    <source>
        <strain evidence="1 2">DSM 40763</strain>
    </source>
</reference>